<dbReference type="PANTHER" id="PTHR24171">
    <property type="entry name" value="ANKYRIN REPEAT DOMAIN-CONTAINING PROTEIN 39-RELATED"/>
    <property type="match status" value="1"/>
</dbReference>
<evidence type="ECO:0000313" key="5">
    <source>
        <dbReference type="Proteomes" id="UP001642464"/>
    </source>
</evidence>
<keyword evidence="5" id="KW-1185">Reference proteome</keyword>
<name>A0ABP0QSV8_9DINO</name>
<dbReference type="PROSITE" id="PS50088">
    <property type="entry name" value="ANK_REPEAT"/>
    <property type="match status" value="1"/>
</dbReference>
<keyword evidence="1" id="KW-0677">Repeat</keyword>
<dbReference type="Gene3D" id="1.25.40.20">
    <property type="entry name" value="Ankyrin repeat-containing domain"/>
    <property type="match status" value="1"/>
</dbReference>
<accession>A0ABP0QSV8</accession>
<reference evidence="4 5" key="1">
    <citation type="submission" date="2024-02" db="EMBL/GenBank/DDBJ databases">
        <authorList>
            <person name="Chen Y."/>
            <person name="Shah S."/>
            <person name="Dougan E. K."/>
            <person name="Thang M."/>
            <person name="Chan C."/>
        </authorList>
    </citation>
    <scope>NUCLEOTIDE SEQUENCE [LARGE SCALE GENOMIC DNA]</scope>
</reference>
<dbReference type="EMBL" id="CAXAMM010040149">
    <property type="protein sequence ID" value="CAK9091380.1"/>
    <property type="molecule type" value="Genomic_DNA"/>
</dbReference>
<organism evidence="4 5">
    <name type="scientific">Durusdinium trenchii</name>
    <dbReference type="NCBI Taxonomy" id="1381693"/>
    <lineage>
        <taxon>Eukaryota</taxon>
        <taxon>Sar</taxon>
        <taxon>Alveolata</taxon>
        <taxon>Dinophyceae</taxon>
        <taxon>Suessiales</taxon>
        <taxon>Symbiodiniaceae</taxon>
        <taxon>Durusdinium</taxon>
    </lineage>
</organism>
<evidence type="ECO:0000256" key="3">
    <source>
        <dbReference type="PROSITE-ProRule" id="PRU00023"/>
    </source>
</evidence>
<protein>
    <submittedName>
        <fullName evidence="4">Uncharacterized protein</fullName>
    </submittedName>
</protein>
<evidence type="ECO:0000313" key="4">
    <source>
        <dbReference type="EMBL" id="CAK9091380.1"/>
    </source>
</evidence>
<dbReference type="Proteomes" id="UP001642464">
    <property type="component" value="Unassembled WGS sequence"/>
</dbReference>
<dbReference type="SMART" id="SM00248">
    <property type="entry name" value="ANK"/>
    <property type="match status" value="2"/>
</dbReference>
<evidence type="ECO:0000256" key="1">
    <source>
        <dbReference type="ARBA" id="ARBA00022737"/>
    </source>
</evidence>
<feature type="repeat" description="ANK" evidence="3">
    <location>
        <begin position="45"/>
        <end position="77"/>
    </location>
</feature>
<dbReference type="SUPFAM" id="SSF48403">
    <property type="entry name" value="Ankyrin repeat"/>
    <property type="match status" value="1"/>
</dbReference>
<evidence type="ECO:0000256" key="2">
    <source>
        <dbReference type="ARBA" id="ARBA00023043"/>
    </source>
</evidence>
<dbReference type="PANTHER" id="PTHR24171:SF10">
    <property type="entry name" value="ANKYRIN REPEAT DOMAIN-CONTAINING PROTEIN 29-LIKE"/>
    <property type="match status" value="1"/>
</dbReference>
<comment type="caution">
    <text evidence="4">The sequence shown here is derived from an EMBL/GenBank/DDBJ whole genome shotgun (WGS) entry which is preliminary data.</text>
</comment>
<dbReference type="InterPro" id="IPR002110">
    <property type="entry name" value="Ankyrin_rpt"/>
</dbReference>
<feature type="non-terminal residue" evidence="4">
    <location>
        <position position="1"/>
    </location>
</feature>
<proteinExistence type="predicted"/>
<dbReference type="InterPro" id="IPR036770">
    <property type="entry name" value="Ankyrin_rpt-contain_sf"/>
</dbReference>
<sequence>GEVDFVFHGDNFLELAISNFPPFFVEEYVNLLLSGGACVNTPSSDRFTPLLSACSRGFGQIAETLLQHGANPETRRDNDDALRCALEFFKACVDYSSRERMEDISLAQACCKLRAEKIRRQTNLSPLAQARLRLSQVAIEQSLVSMVGFEVSKEKVLPKEAAALGSWQEDNWSVTYYTCDCYACCSWLYDFYGALDPNPWLSTYEVCKDRNQKWDVHRKRRGCRRVPVALSAKKASYSSRLARKMPAAFHGYHVQQALEGRHKKREKFQRVKQELWEL</sequence>
<gene>
    <name evidence="4" type="ORF">SCF082_LOCUS43056</name>
</gene>
<keyword evidence="2 3" id="KW-0040">ANK repeat</keyword>
<dbReference type="Pfam" id="PF00023">
    <property type="entry name" value="Ank"/>
    <property type="match status" value="1"/>
</dbReference>